<dbReference type="InterPro" id="IPR003661">
    <property type="entry name" value="HisK_dim/P_dom"/>
</dbReference>
<dbReference type="GO" id="GO:0005886">
    <property type="term" value="C:plasma membrane"/>
    <property type="evidence" value="ECO:0007669"/>
    <property type="project" value="UniProtKB-SubCell"/>
</dbReference>
<proteinExistence type="predicted"/>
<dbReference type="Pfam" id="PF11808">
    <property type="entry name" value="PhoR"/>
    <property type="match status" value="1"/>
</dbReference>
<dbReference type="Pfam" id="PF13188">
    <property type="entry name" value="PAS_8"/>
    <property type="match status" value="1"/>
</dbReference>
<dbReference type="AlphaFoldDB" id="A0A2G6JRD0"/>
<evidence type="ECO:0000313" key="21">
    <source>
        <dbReference type="Proteomes" id="UP000243469"/>
    </source>
</evidence>
<evidence type="ECO:0000256" key="8">
    <source>
        <dbReference type="ARBA" id="ARBA00022592"/>
    </source>
</evidence>
<dbReference type="InterPro" id="IPR050351">
    <property type="entry name" value="BphY/WalK/GraS-like"/>
</dbReference>
<evidence type="ECO:0000256" key="18">
    <source>
        <dbReference type="SAM" id="Phobius"/>
    </source>
</evidence>
<evidence type="ECO:0000256" key="12">
    <source>
        <dbReference type="ARBA" id="ARBA00022777"/>
    </source>
</evidence>
<dbReference type="InterPro" id="IPR036890">
    <property type="entry name" value="HATPase_C_sf"/>
</dbReference>
<dbReference type="Gene3D" id="1.10.287.130">
    <property type="match status" value="1"/>
</dbReference>
<dbReference type="InterPro" id="IPR003594">
    <property type="entry name" value="HATPase_dom"/>
</dbReference>
<dbReference type="SUPFAM" id="SSF55785">
    <property type="entry name" value="PYP-like sensor domain (PAS domain)"/>
    <property type="match status" value="1"/>
</dbReference>
<dbReference type="InterPro" id="IPR036097">
    <property type="entry name" value="HisK_dim/P_sf"/>
</dbReference>
<dbReference type="GO" id="GO:0006817">
    <property type="term" value="P:phosphate ion transport"/>
    <property type="evidence" value="ECO:0007669"/>
    <property type="project" value="UniProtKB-KW"/>
</dbReference>
<sequence>MRRNRHSIVSSLLLVSGASFIIGLPFGYPSWFLAAGLLAWSLYQARQFSILMDWFKARDDVPDPPETSGHWGELFDEISRMQKRHKSREAVLRNVISRFQDSTSALPDAVIIIDKSHNLDWWNNAANRLLGLDDHADRGKPIMNLLRDPRFIRYYKRGQYADPVTLPSPAYSDIQIQYQITRFGDGNRLLVARDVSRLMRLEQTRQDFVANASHELRTPLTVIRGYLETFLDQELPQPLLRGLSSMQQQARRMENLVSDLLLLSRLESSQQISDEQPIHIHNVISHIMEGAEQLAQEKGHSFKLVIDPESDLTGQEVELHSAFSNLIYNAVRYTPEHGNITIKWWVDNQGGHFSVKDNGPGIASIHLPRLTERFYRVDESRSSASGGTGLGLAIVKHVLARHNGQLTIKSKVGKGSTFACHFPLEMVVTAEQREEDAAEAQE</sequence>
<dbReference type="GO" id="GO:0016036">
    <property type="term" value="P:cellular response to phosphate starvation"/>
    <property type="evidence" value="ECO:0007669"/>
    <property type="project" value="TreeGrafter"/>
</dbReference>
<keyword evidence="12 20" id="KW-0418">Kinase</keyword>
<dbReference type="EC" id="2.7.13.3" evidence="3"/>
<dbReference type="NCBIfam" id="NF008235">
    <property type="entry name" value="PRK11006.1"/>
    <property type="match status" value="1"/>
</dbReference>
<name>A0A2G6JRD0_NEPCE</name>
<comment type="subcellular location">
    <subcellularLocation>
        <location evidence="2">Cell membrane</location>
    </subcellularLocation>
</comment>
<comment type="function">
    <text evidence="17">Member of the two-component regulatory system PhoR/PhoB involved in the phosphate regulon genes expression. PhoR may function as a membrane-associated protein kinase that phosphorylates PhoB in response to environmental signals.</text>
</comment>
<dbReference type="GO" id="GO:0004721">
    <property type="term" value="F:phosphoprotein phosphatase activity"/>
    <property type="evidence" value="ECO:0007669"/>
    <property type="project" value="InterPro"/>
</dbReference>
<comment type="catalytic activity">
    <reaction evidence="1">
        <text>ATP + protein L-histidine = ADP + protein N-phospho-L-histidine.</text>
        <dbReference type="EC" id="2.7.13.3"/>
    </reaction>
</comment>
<protein>
    <recommendedName>
        <fullName evidence="4">Phosphate regulon sensor protein PhoR</fullName>
        <ecNumber evidence="3">2.7.13.3</ecNumber>
    </recommendedName>
</protein>
<dbReference type="FunFam" id="3.30.565.10:FF:000032">
    <property type="entry name" value="Phosphate regulon sensor histidine kinase PhoR"/>
    <property type="match status" value="1"/>
</dbReference>
<dbReference type="InterPro" id="IPR014310">
    <property type="entry name" value="Sig_transdc_His_kinase_PhoR"/>
</dbReference>
<keyword evidence="15" id="KW-0902">Two-component regulatory system</keyword>
<keyword evidence="16 18" id="KW-0472">Membrane</keyword>
<dbReference type="InterPro" id="IPR005467">
    <property type="entry name" value="His_kinase_dom"/>
</dbReference>
<evidence type="ECO:0000256" key="11">
    <source>
        <dbReference type="ARBA" id="ARBA00022741"/>
    </source>
</evidence>
<dbReference type="FunFam" id="1.10.287.130:FF:000001">
    <property type="entry name" value="Two-component sensor histidine kinase"/>
    <property type="match status" value="1"/>
</dbReference>
<dbReference type="Gene3D" id="3.30.450.20">
    <property type="entry name" value="PAS domain"/>
    <property type="match status" value="1"/>
</dbReference>
<dbReference type="InterPro" id="IPR004358">
    <property type="entry name" value="Sig_transdc_His_kin-like_C"/>
</dbReference>
<evidence type="ECO:0000256" key="13">
    <source>
        <dbReference type="ARBA" id="ARBA00022840"/>
    </source>
</evidence>
<dbReference type="SUPFAM" id="SSF47384">
    <property type="entry name" value="Homodimeric domain of signal transducing histidine kinase"/>
    <property type="match status" value="1"/>
</dbReference>
<evidence type="ECO:0000259" key="19">
    <source>
        <dbReference type="PROSITE" id="PS50109"/>
    </source>
</evidence>
<evidence type="ECO:0000256" key="15">
    <source>
        <dbReference type="ARBA" id="ARBA00023012"/>
    </source>
</evidence>
<dbReference type="EMBL" id="PDSH01000012">
    <property type="protein sequence ID" value="PIE25192.1"/>
    <property type="molecule type" value="Genomic_DNA"/>
</dbReference>
<evidence type="ECO:0000256" key="9">
    <source>
        <dbReference type="ARBA" id="ARBA00022679"/>
    </source>
</evidence>
<dbReference type="PANTHER" id="PTHR45453:SF1">
    <property type="entry name" value="PHOSPHATE REGULON SENSOR PROTEIN PHOR"/>
    <property type="match status" value="1"/>
</dbReference>
<dbReference type="SUPFAM" id="SSF55874">
    <property type="entry name" value="ATPase domain of HSP90 chaperone/DNA topoisomerase II/histidine kinase"/>
    <property type="match status" value="1"/>
</dbReference>
<comment type="caution">
    <text evidence="20">The sequence shown here is derived from an EMBL/GenBank/DDBJ whole genome shotgun (WGS) entry which is preliminary data.</text>
</comment>
<evidence type="ECO:0000256" key="3">
    <source>
        <dbReference type="ARBA" id="ARBA00012438"/>
    </source>
</evidence>
<evidence type="ECO:0000256" key="14">
    <source>
        <dbReference type="ARBA" id="ARBA00022989"/>
    </source>
</evidence>
<evidence type="ECO:0000256" key="6">
    <source>
        <dbReference type="ARBA" id="ARBA00022475"/>
    </source>
</evidence>
<feature type="transmembrane region" description="Helical" evidence="18">
    <location>
        <begin position="12"/>
        <end position="43"/>
    </location>
</feature>
<evidence type="ECO:0000256" key="7">
    <source>
        <dbReference type="ARBA" id="ARBA00022553"/>
    </source>
</evidence>
<dbReference type="PROSITE" id="PS50109">
    <property type="entry name" value="HIS_KIN"/>
    <property type="match status" value="1"/>
</dbReference>
<evidence type="ECO:0000256" key="1">
    <source>
        <dbReference type="ARBA" id="ARBA00000085"/>
    </source>
</evidence>
<dbReference type="GO" id="GO:0000155">
    <property type="term" value="F:phosphorelay sensor kinase activity"/>
    <property type="evidence" value="ECO:0007669"/>
    <property type="project" value="InterPro"/>
</dbReference>
<dbReference type="SMART" id="SM00388">
    <property type="entry name" value="HisKA"/>
    <property type="match status" value="1"/>
</dbReference>
<keyword evidence="6" id="KW-1003">Cell membrane</keyword>
<evidence type="ECO:0000256" key="2">
    <source>
        <dbReference type="ARBA" id="ARBA00004236"/>
    </source>
</evidence>
<dbReference type="SMART" id="SM00387">
    <property type="entry name" value="HATPase_c"/>
    <property type="match status" value="1"/>
</dbReference>
<organism evidence="20 21">
    <name type="scientific">Neptuniibacter caesariensis</name>
    <dbReference type="NCBI Taxonomy" id="207954"/>
    <lineage>
        <taxon>Bacteria</taxon>
        <taxon>Pseudomonadati</taxon>
        <taxon>Pseudomonadota</taxon>
        <taxon>Gammaproteobacteria</taxon>
        <taxon>Oceanospirillales</taxon>
        <taxon>Oceanospirillaceae</taxon>
        <taxon>Neptuniibacter</taxon>
    </lineage>
</organism>
<keyword evidence="9" id="KW-0808">Transferase</keyword>
<dbReference type="STRING" id="207954.MED92_05368"/>
<keyword evidence="5" id="KW-0813">Transport</keyword>
<dbReference type="Gene3D" id="3.30.565.10">
    <property type="entry name" value="Histidine kinase-like ATPase, C-terminal domain"/>
    <property type="match status" value="1"/>
</dbReference>
<dbReference type="CDD" id="cd00082">
    <property type="entry name" value="HisKA"/>
    <property type="match status" value="1"/>
</dbReference>
<evidence type="ECO:0000256" key="5">
    <source>
        <dbReference type="ARBA" id="ARBA00022448"/>
    </source>
</evidence>
<dbReference type="NCBIfam" id="TIGR02966">
    <property type="entry name" value="phoR_proteo"/>
    <property type="match status" value="1"/>
</dbReference>
<dbReference type="PANTHER" id="PTHR45453">
    <property type="entry name" value="PHOSPHATE REGULON SENSOR PROTEIN PHOR"/>
    <property type="match status" value="1"/>
</dbReference>
<dbReference type="Pfam" id="PF00512">
    <property type="entry name" value="HisKA"/>
    <property type="match status" value="1"/>
</dbReference>
<evidence type="ECO:0000256" key="10">
    <source>
        <dbReference type="ARBA" id="ARBA00022692"/>
    </source>
</evidence>
<evidence type="ECO:0000256" key="17">
    <source>
        <dbReference type="ARBA" id="ARBA00025207"/>
    </source>
</evidence>
<keyword evidence="10 18" id="KW-0812">Transmembrane</keyword>
<evidence type="ECO:0000256" key="16">
    <source>
        <dbReference type="ARBA" id="ARBA00023136"/>
    </source>
</evidence>
<dbReference type="InterPro" id="IPR035965">
    <property type="entry name" value="PAS-like_dom_sf"/>
</dbReference>
<evidence type="ECO:0000313" key="20">
    <source>
        <dbReference type="EMBL" id="PIE25192.1"/>
    </source>
</evidence>
<accession>A0A2G6JRD0</accession>
<keyword evidence="13" id="KW-0067">ATP-binding</keyword>
<dbReference type="GO" id="GO:0005524">
    <property type="term" value="F:ATP binding"/>
    <property type="evidence" value="ECO:0007669"/>
    <property type="project" value="UniProtKB-KW"/>
</dbReference>
<keyword evidence="7" id="KW-0597">Phosphoprotein</keyword>
<keyword evidence="8" id="KW-0592">Phosphate transport</keyword>
<reference evidence="20 21" key="1">
    <citation type="submission" date="2017-10" db="EMBL/GenBank/DDBJ databases">
        <title>Novel microbial diversity and functional potential in the marine mammal oral microbiome.</title>
        <authorList>
            <person name="Dudek N.K."/>
            <person name="Sun C.L."/>
            <person name="Burstein D."/>
            <person name="Kantor R.S."/>
            <person name="Aliaga Goltsman D.S."/>
            <person name="Bik E.M."/>
            <person name="Thomas B.C."/>
            <person name="Banfield J.F."/>
            <person name="Relman D.A."/>
        </authorList>
    </citation>
    <scope>NUCLEOTIDE SEQUENCE [LARGE SCALE GENOMIC DNA]</scope>
    <source>
        <strain evidence="20">DOLJORAL78_47_21</strain>
    </source>
</reference>
<keyword evidence="14 18" id="KW-1133">Transmembrane helix</keyword>
<dbReference type="Proteomes" id="UP000243469">
    <property type="component" value="Unassembled WGS sequence"/>
</dbReference>
<dbReference type="InterPro" id="IPR000014">
    <property type="entry name" value="PAS"/>
</dbReference>
<dbReference type="InterPro" id="IPR021766">
    <property type="entry name" value="PhoR_N"/>
</dbReference>
<feature type="domain" description="Histidine kinase" evidence="19">
    <location>
        <begin position="211"/>
        <end position="426"/>
    </location>
</feature>
<dbReference type="PRINTS" id="PR00344">
    <property type="entry name" value="BCTRLSENSOR"/>
</dbReference>
<gene>
    <name evidence="20" type="ORF">CSA60_01510</name>
</gene>
<dbReference type="CDD" id="cd00130">
    <property type="entry name" value="PAS"/>
    <property type="match status" value="1"/>
</dbReference>
<dbReference type="Pfam" id="PF02518">
    <property type="entry name" value="HATPase_c"/>
    <property type="match status" value="1"/>
</dbReference>
<keyword evidence="11" id="KW-0547">Nucleotide-binding</keyword>
<evidence type="ECO:0000256" key="4">
    <source>
        <dbReference type="ARBA" id="ARBA00019665"/>
    </source>
</evidence>